<dbReference type="AlphaFoldDB" id="A0A396HPT9"/>
<evidence type="ECO:0000259" key="2">
    <source>
        <dbReference type="Pfam" id="PF00888"/>
    </source>
</evidence>
<dbReference type="GO" id="GO:0006511">
    <property type="term" value="P:ubiquitin-dependent protein catabolic process"/>
    <property type="evidence" value="ECO:0007669"/>
    <property type="project" value="InterPro"/>
</dbReference>
<dbReference type="PANTHER" id="PTHR11932">
    <property type="entry name" value="CULLIN"/>
    <property type="match status" value="1"/>
</dbReference>
<accession>A0A396HPT9</accession>
<dbReference type="InterPro" id="IPR016159">
    <property type="entry name" value="Cullin_repeat-like_dom_sf"/>
</dbReference>
<dbReference type="Proteomes" id="UP000265566">
    <property type="component" value="Chromosome 5"/>
</dbReference>
<feature type="domain" description="Cullin N-terminal" evidence="2">
    <location>
        <begin position="12"/>
        <end position="105"/>
    </location>
</feature>
<reference evidence="4" key="1">
    <citation type="journal article" date="2018" name="Nat. Plants">
        <title>Whole-genome landscape of Medicago truncatula symbiotic genes.</title>
        <authorList>
            <person name="Pecrix Y."/>
            <person name="Staton S.E."/>
            <person name="Sallet E."/>
            <person name="Lelandais-Briere C."/>
            <person name="Moreau S."/>
            <person name="Carrere S."/>
            <person name="Blein T."/>
            <person name="Jardinaud M.F."/>
            <person name="Latrasse D."/>
            <person name="Zouine M."/>
            <person name="Zahm M."/>
            <person name="Kreplak J."/>
            <person name="Mayjonade B."/>
            <person name="Satge C."/>
            <person name="Perez M."/>
            <person name="Cauet S."/>
            <person name="Marande W."/>
            <person name="Chantry-Darmon C."/>
            <person name="Lopez-Roques C."/>
            <person name="Bouchez O."/>
            <person name="Berard A."/>
            <person name="Debelle F."/>
            <person name="Munos S."/>
            <person name="Bendahmane A."/>
            <person name="Berges H."/>
            <person name="Niebel A."/>
            <person name="Buitink J."/>
            <person name="Frugier F."/>
            <person name="Benhamed M."/>
            <person name="Crespi M."/>
            <person name="Gouzy J."/>
            <person name="Gamas P."/>
        </authorList>
    </citation>
    <scope>NUCLEOTIDE SEQUENCE [LARGE SCALE GENOMIC DNA]</scope>
    <source>
        <strain evidence="4">cv. Jemalong A17</strain>
    </source>
</reference>
<evidence type="ECO:0000256" key="1">
    <source>
        <dbReference type="ARBA" id="ARBA00006019"/>
    </source>
</evidence>
<evidence type="ECO:0000313" key="3">
    <source>
        <dbReference type="EMBL" id="RHN55349.1"/>
    </source>
</evidence>
<dbReference type="InterPro" id="IPR001373">
    <property type="entry name" value="Cullin_N"/>
</dbReference>
<dbReference type="InterPro" id="IPR045093">
    <property type="entry name" value="Cullin"/>
</dbReference>
<dbReference type="SUPFAM" id="SSF74788">
    <property type="entry name" value="Cullin repeat-like"/>
    <property type="match status" value="1"/>
</dbReference>
<dbReference type="EMBL" id="PSQE01000005">
    <property type="protein sequence ID" value="RHN55349.1"/>
    <property type="molecule type" value="Genomic_DNA"/>
</dbReference>
<comment type="similarity">
    <text evidence="1">Belongs to the cullin family.</text>
</comment>
<evidence type="ECO:0000313" key="4">
    <source>
        <dbReference type="Proteomes" id="UP000265566"/>
    </source>
</evidence>
<dbReference type="Pfam" id="PF00888">
    <property type="entry name" value="Cullin"/>
    <property type="match status" value="1"/>
</dbReference>
<sequence length="108" mass="12667">MISILKSFTGPAEFYRAETQKFIGCCDCGDYLKKAERRLNEELDRVNHYLDPRTKETIANMVVKEIIENDMLRLIHMENSGLVNMICGDKYEDLGRMYNLFRRVPDVL</sequence>
<name>A0A396HPT9_MEDTR</name>
<comment type="caution">
    <text evidence="3">The sequence shown here is derived from an EMBL/GenBank/DDBJ whole genome shotgun (WGS) entry which is preliminary data.</text>
</comment>
<organism evidence="3 4">
    <name type="scientific">Medicago truncatula</name>
    <name type="common">Barrel medic</name>
    <name type="synonym">Medicago tribuloides</name>
    <dbReference type="NCBI Taxonomy" id="3880"/>
    <lineage>
        <taxon>Eukaryota</taxon>
        <taxon>Viridiplantae</taxon>
        <taxon>Streptophyta</taxon>
        <taxon>Embryophyta</taxon>
        <taxon>Tracheophyta</taxon>
        <taxon>Spermatophyta</taxon>
        <taxon>Magnoliopsida</taxon>
        <taxon>eudicotyledons</taxon>
        <taxon>Gunneridae</taxon>
        <taxon>Pentapetalae</taxon>
        <taxon>rosids</taxon>
        <taxon>fabids</taxon>
        <taxon>Fabales</taxon>
        <taxon>Fabaceae</taxon>
        <taxon>Papilionoideae</taxon>
        <taxon>50 kb inversion clade</taxon>
        <taxon>NPAAA clade</taxon>
        <taxon>Hologalegina</taxon>
        <taxon>IRL clade</taxon>
        <taxon>Trifolieae</taxon>
        <taxon>Medicago</taxon>
    </lineage>
</organism>
<proteinExistence type="inferred from homology"/>
<dbReference type="GO" id="GO:0031625">
    <property type="term" value="F:ubiquitin protein ligase binding"/>
    <property type="evidence" value="ECO:0007669"/>
    <property type="project" value="InterPro"/>
</dbReference>
<gene>
    <name evidence="3" type="ORF">MtrunA17_Chr5g0416841</name>
</gene>
<dbReference type="Gramene" id="rna30519">
    <property type="protein sequence ID" value="RHN55349.1"/>
    <property type="gene ID" value="gene30519"/>
</dbReference>
<protein>
    <submittedName>
        <fullName evidence="3">Putative cullin</fullName>
    </submittedName>
</protein>
<dbReference type="Gene3D" id="1.20.1310.10">
    <property type="entry name" value="Cullin Repeats"/>
    <property type="match status" value="1"/>
</dbReference>
<dbReference type="Gene3D" id="6.10.280.240">
    <property type="match status" value="1"/>
</dbReference>